<dbReference type="Gene3D" id="3.30.200.20">
    <property type="entry name" value="Phosphorylase Kinase, domain 1"/>
    <property type="match status" value="1"/>
</dbReference>
<dbReference type="PROSITE" id="PS50011">
    <property type="entry name" value="PROTEIN_KINASE_DOM"/>
    <property type="match status" value="1"/>
</dbReference>
<dbReference type="OrthoDB" id="5650163at2"/>
<feature type="compositionally biased region" description="Basic and acidic residues" evidence="2">
    <location>
        <begin position="189"/>
        <end position="202"/>
    </location>
</feature>
<dbReference type="PATRIC" id="fig|447.4.peg.413"/>
<evidence type="ECO:0000256" key="1">
    <source>
        <dbReference type="PROSITE-ProRule" id="PRU10141"/>
    </source>
</evidence>
<dbReference type="Proteomes" id="UP000054695">
    <property type="component" value="Unassembled WGS sequence"/>
</dbReference>
<dbReference type="InterPro" id="IPR011009">
    <property type="entry name" value="Kinase-like_dom_sf"/>
</dbReference>
<accession>A0A0W0S3F1</accession>
<organism evidence="4 5">
    <name type="scientific">Legionella bozemanae</name>
    <name type="common">Fluoribacter bozemanae</name>
    <dbReference type="NCBI Taxonomy" id="447"/>
    <lineage>
        <taxon>Bacteria</taxon>
        <taxon>Pseudomonadati</taxon>
        <taxon>Pseudomonadota</taxon>
        <taxon>Gammaproteobacteria</taxon>
        <taxon>Legionellales</taxon>
        <taxon>Legionellaceae</taxon>
        <taxon>Legionella</taxon>
    </lineage>
</organism>
<dbReference type="EMBL" id="LNXU01000002">
    <property type="protein sequence ID" value="KTC77429.1"/>
    <property type="molecule type" value="Genomic_DNA"/>
</dbReference>
<evidence type="ECO:0000313" key="4">
    <source>
        <dbReference type="EMBL" id="KTC77429.1"/>
    </source>
</evidence>
<gene>
    <name evidence="4" type="ORF">Lboz_0382</name>
</gene>
<keyword evidence="4" id="KW-0808">Transferase</keyword>
<feature type="domain" description="Protein kinase" evidence="3">
    <location>
        <begin position="56"/>
        <end position="359"/>
    </location>
</feature>
<keyword evidence="4" id="KW-0418">Kinase</keyword>
<dbReference type="AlphaFoldDB" id="A0A0W0S3F1"/>
<dbReference type="InterPro" id="IPR000719">
    <property type="entry name" value="Prot_kinase_dom"/>
</dbReference>
<name>A0A0W0S3F1_LEGBO</name>
<dbReference type="GO" id="GO:0004674">
    <property type="term" value="F:protein serine/threonine kinase activity"/>
    <property type="evidence" value="ECO:0007669"/>
    <property type="project" value="TreeGrafter"/>
</dbReference>
<reference evidence="4 5" key="1">
    <citation type="submission" date="2015-11" db="EMBL/GenBank/DDBJ databases">
        <title>Genomic analysis of 38 Legionella species identifies large and diverse effector repertoires.</title>
        <authorList>
            <person name="Burstein D."/>
            <person name="Amaro F."/>
            <person name="Zusman T."/>
            <person name="Lifshitz Z."/>
            <person name="Cohen O."/>
            <person name="Gilbert J.A."/>
            <person name="Pupko T."/>
            <person name="Shuman H.A."/>
            <person name="Segal G."/>
        </authorList>
    </citation>
    <scope>NUCLEOTIDE SEQUENCE [LARGE SCALE GENOMIC DNA]</scope>
    <source>
        <strain evidence="4 5">WIGA</strain>
    </source>
</reference>
<comment type="caution">
    <text evidence="4">The sequence shown here is derived from an EMBL/GenBank/DDBJ whole genome shotgun (WGS) entry which is preliminary data.</text>
</comment>
<dbReference type="RefSeq" id="WP_058458076.1">
    <property type="nucleotide sequence ID" value="NZ_CAAAIY010000003.1"/>
</dbReference>
<protein>
    <submittedName>
        <fullName evidence="4">Protein kinase domain protein</fullName>
    </submittedName>
</protein>
<dbReference type="STRING" id="447.Lboz_0382"/>
<dbReference type="PROSITE" id="PS00107">
    <property type="entry name" value="PROTEIN_KINASE_ATP"/>
    <property type="match status" value="1"/>
</dbReference>
<dbReference type="PANTHER" id="PTHR44167">
    <property type="entry name" value="OVARIAN-SPECIFIC SERINE/THREONINE-PROTEIN KINASE LOK-RELATED"/>
    <property type="match status" value="1"/>
</dbReference>
<evidence type="ECO:0000313" key="5">
    <source>
        <dbReference type="Proteomes" id="UP000054695"/>
    </source>
</evidence>
<dbReference type="GO" id="GO:0005524">
    <property type="term" value="F:ATP binding"/>
    <property type="evidence" value="ECO:0007669"/>
    <property type="project" value="UniProtKB-UniRule"/>
</dbReference>
<feature type="region of interest" description="Disordered" evidence="2">
    <location>
        <begin position="189"/>
        <end position="255"/>
    </location>
</feature>
<dbReference type="Gene3D" id="1.10.510.10">
    <property type="entry name" value="Transferase(Phosphotransferase) domain 1"/>
    <property type="match status" value="1"/>
</dbReference>
<keyword evidence="5" id="KW-1185">Reference proteome</keyword>
<dbReference type="PANTHER" id="PTHR44167:SF24">
    <property type="entry name" value="SERINE_THREONINE-PROTEIN KINASE CHK2"/>
    <property type="match status" value="1"/>
</dbReference>
<dbReference type="InterPro" id="IPR017441">
    <property type="entry name" value="Protein_kinase_ATP_BS"/>
</dbReference>
<feature type="binding site" evidence="1">
    <location>
        <position position="85"/>
    </location>
    <ligand>
        <name>ATP</name>
        <dbReference type="ChEBI" id="CHEBI:30616"/>
    </ligand>
</feature>
<evidence type="ECO:0000259" key="3">
    <source>
        <dbReference type="PROSITE" id="PS50011"/>
    </source>
</evidence>
<feature type="compositionally biased region" description="Acidic residues" evidence="2">
    <location>
        <begin position="205"/>
        <end position="255"/>
    </location>
</feature>
<dbReference type="SUPFAM" id="SSF56112">
    <property type="entry name" value="Protein kinase-like (PK-like)"/>
    <property type="match status" value="1"/>
</dbReference>
<dbReference type="Pfam" id="PF00069">
    <property type="entry name" value="Pkinase"/>
    <property type="match status" value="1"/>
</dbReference>
<sequence>MKGREEIVHWKRHDKRITKNKHTVITSLDGKKQYQLMGTLDEEESNALQQQLGVSLKGKVILGTGQFGKVRLVRDEEGTFFAVKKIKSPVEMTKSNFDAQALPREDQFNEILREKNISGVMRAIDAFSTTDSQDKTVMFQIMPIANLRDGENFRKLQSLLESGMNNKPELFVDLIQQLESFNSSIEGESVIKDEKHNEKQAGSEEASETADADLLESSDEEHDADLLESSDEEHDADLLESSDEEHDGELLESSDEEIDVGVEAVSKKSAPNPSDLFAKVILFHITHSLVKTVNEMHQNGIYHRDIHGKNILFDGKGRIYLSDIGTGIAYGKDTVQVTSKLQSDILPPEAKFPNDKKLQ</sequence>
<evidence type="ECO:0000256" key="2">
    <source>
        <dbReference type="SAM" id="MobiDB-lite"/>
    </source>
</evidence>
<keyword evidence="1" id="KW-0547">Nucleotide-binding</keyword>
<keyword evidence="1" id="KW-0067">ATP-binding</keyword>
<proteinExistence type="predicted"/>